<feature type="compositionally biased region" description="Low complexity" evidence="1">
    <location>
        <begin position="87"/>
        <end position="101"/>
    </location>
</feature>
<dbReference type="Proteomes" id="UP000504634">
    <property type="component" value="Unplaced"/>
</dbReference>
<sequence length="519" mass="58187">MKGLQHTDTRMDTHTNTHSQSTIENYLNNNDISTTIYGFDAIGDSNSNGGDWRNNENYNNNKASTKWQQQKAYGNPRSIYTSASPRQKQQQNEHQQQQEQHQFVDDPEDARNDFRLRLSDLNEAVKGAGTAVVAGQPAGYDNANNNNNNKNNDNASQQQEQSLSFDKRRSQSNVQRVACTAPLQKLHIPNVSSDGVELKVAEDKNSYTLSGAREEKVQLIDGDVLIVNGHTNQVYPTQGGTLLTTYTAGPNGTYVNERGQPEYYDYDGIDVEGEEDYAVADNASFNDLPDDIDSEDADELSSQLPYGIQNVRKRLVRSVMPPPHHTGNAGNDGITYQSLCPTNRVTIKLERGQYRPNHYVEVTCAHNYVPQPIRANSNNNYEYKYRSNDLTLLRALWAEGSGEKREICSATGFSCIQLNRTIHLIRLDEGSGCWESETRTVPSGCECMWPKHSYGDIASYHQTQKRFGTLTRLRNGGDYKSGIGYRQQTLRARGQGGTPGNAARSRRDNVGYNDIYELN</sequence>
<protein>
    <submittedName>
        <fullName evidence="3">Uncharacterized protein LOC115632089</fullName>
    </submittedName>
</protein>
<evidence type="ECO:0000313" key="3">
    <source>
        <dbReference type="RefSeq" id="XP_030384962.1"/>
    </source>
</evidence>
<feature type="compositionally biased region" description="Basic and acidic residues" evidence="1">
    <location>
        <begin position="1"/>
        <end position="15"/>
    </location>
</feature>
<name>A0A6J2UCT7_DROLE</name>
<feature type="region of interest" description="Disordered" evidence="1">
    <location>
        <begin position="489"/>
        <end position="508"/>
    </location>
</feature>
<dbReference type="OrthoDB" id="6328726at2759"/>
<feature type="region of interest" description="Disordered" evidence="1">
    <location>
        <begin position="1"/>
        <end position="21"/>
    </location>
</feature>
<organism evidence="2 3">
    <name type="scientific">Drosophila lebanonensis</name>
    <name type="common">Fruit fly</name>
    <name type="synonym">Scaptodrosophila lebanonensis</name>
    <dbReference type="NCBI Taxonomy" id="7225"/>
    <lineage>
        <taxon>Eukaryota</taxon>
        <taxon>Metazoa</taxon>
        <taxon>Ecdysozoa</taxon>
        <taxon>Arthropoda</taxon>
        <taxon>Hexapoda</taxon>
        <taxon>Insecta</taxon>
        <taxon>Pterygota</taxon>
        <taxon>Neoptera</taxon>
        <taxon>Endopterygota</taxon>
        <taxon>Diptera</taxon>
        <taxon>Brachycera</taxon>
        <taxon>Muscomorpha</taxon>
        <taxon>Ephydroidea</taxon>
        <taxon>Drosophilidae</taxon>
        <taxon>Scaptodrosophila</taxon>
    </lineage>
</organism>
<feature type="compositionally biased region" description="Polar residues" evidence="1">
    <location>
        <begin position="65"/>
        <end position="86"/>
    </location>
</feature>
<keyword evidence="2" id="KW-1185">Reference proteome</keyword>
<evidence type="ECO:0000313" key="2">
    <source>
        <dbReference type="Proteomes" id="UP000504634"/>
    </source>
</evidence>
<reference evidence="3" key="1">
    <citation type="submission" date="2025-08" db="UniProtKB">
        <authorList>
            <consortium name="RefSeq"/>
        </authorList>
    </citation>
    <scope>IDENTIFICATION</scope>
    <source>
        <strain evidence="3">11010-0011.00</strain>
        <tissue evidence="3">Whole body</tissue>
    </source>
</reference>
<feature type="region of interest" description="Disordered" evidence="1">
    <location>
        <begin position="65"/>
        <end position="107"/>
    </location>
</feature>
<accession>A0A6J2UCT7</accession>
<proteinExistence type="predicted"/>
<dbReference type="RefSeq" id="XP_030384962.1">
    <property type="nucleotide sequence ID" value="XM_030529102.1"/>
</dbReference>
<dbReference type="GeneID" id="115632089"/>
<feature type="compositionally biased region" description="Low complexity" evidence="1">
    <location>
        <begin position="135"/>
        <end position="155"/>
    </location>
</feature>
<gene>
    <name evidence="3" type="primary">LOC115632089</name>
</gene>
<evidence type="ECO:0000256" key="1">
    <source>
        <dbReference type="SAM" id="MobiDB-lite"/>
    </source>
</evidence>
<dbReference type="AlphaFoldDB" id="A0A6J2UCT7"/>
<feature type="region of interest" description="Disordered" evidence="1">
    <location>
        <begin position="135"/>
        <end position="175"/>
    </location>
</feature>